<name>A0AAD1C6S2_STRIT</name>
<evidence type="ECO:0000313" key="2">
    <source>
        <dbReference type="Proteomes" id="UP000217792"/>
    </source>
</evidence>
<accession>A0AAD1C6S2</accession>
<evidence type="ECO:0000313" key="1">
    <source>
        <dbReference type="EMBL" id="BAW16430.1"/>
    </source>
</evidence>
<dbReference type="AlphaFoldDB" id="A0AAD1C6S2"/>
<dbReference type="Proteomes" id="UP000217792">
    <property type="component" value="Chromosome"/>
</dbReference>
<organism evidence="1 2">
    <name type="scientific">Streptococcus intermedius</name>
    <dbReference type="NCBI Taxonomy" id="1338"/>
    <lineage>
        <taxon>Bacteria</taxon>
        <taxon>Bacillati</taxon>
        <taxon>Bacillota</taxon>
        <taxon>Bacilli</taxon>
        <taxon>Lactobacillales</taxon>
        <taxon>Streptococcaceae</taxon>
        <taxon>Streptococcus</taxon>
        <taxon>Streptococcus anginosus group</taxon>
    </lineage>
</organism>
<sequence>MLLFKTGEERRNREYEMSLVKALKNSYAGIEEIHISNPSYADIPSKSWGADVKFVFSDGKSVKHVLAYDKNTKEIRIGVYNDKDEEFKHILDSRRGQTKSRVKIKYSDSSEGKQ</sequence>
<gene>
    <name evidence="1" type="ORF">SITYG_04440</name>
</gene>
<protein>
    <submittedName>
        <fullName evidence="1">Uncharacterized protein</fullName>
    </submittedName>
</protein>
<proteinExistence type="predicted"/>
<reference evidence="1 2" key="1">
    <citation type="journal article" date="2017" name="Infect. Immun.">
        <title>Characterization of the Pathogenicity of Streptococcus intermedius TYG1620 Isolated from a Human Brain Abscess Based on the Complete Genome Sequence with Transcriptome Analysis and Transposon Mutagenesis in a Murine Subcutaneous Abscess Model.</title>
        <authorList>
            <person name="Hasegawa N."/>
            <person name="Sekizuka T."/>
            <person name="Sugi Y."/>
            <person name="Kawakami N."/>
            <person name="Ogasawara Y."/>
            <person name="Kato K."/>
            <person name="Yamashita A."/>
            <person name="Takeuchi F."/>
            <person name="Kuroda M."/>
        </authorList>
    </citation>
    <scope>NUCLEOTIDE SEQUENCE [LARGE SCALE GENOMIC DNA]</scope>
    <source>
        <strain evidence="1 2">TYG1620</strain>
    </source>
</reference>
<dbReference type="EMBL" id="AP014880">
    <property type="protein sequence ID" value="BAW16430.1"/>
    <property type="molecule type" value="Genomic_DNA"/>
</dbReference>